<sequence length="64" mass="7733">MICLFADDDGFGRENFVYEEKENLHCMEKNISPSDSMEMEWKKNMFNFQQQQQLWVTNKQTTDC</sequence>
<evidence type="ECO:0000313" key="1">
    <source>
        <dbReference type="EMBL" id="KAH9416166.1"/>
    </source>
</evidence>
<comment type="caution">
    <text evidence="1">The sequence shown here is derived from an EMBL/GenBank/DDBJ whole genome shotgun (WGS) entry which is preliminary data.</text>
</comment>
<accession>A0ABQ8J0T3</accession>
<name>A0ABQ8J0T3_DERPT</name>
<reference evidence="1 2" key="1">
    <citation type="journal article" date="2018" name="J. Allergy Clin. Immunol.">
        <title>High-quality assembly of Dermatophagoides pteronyssinus genome and transcriptome reveals a wide range of novel allergens.</title>
        <authorList>
            <person name="Liu X.Y."/>
            <person name="Yang K.Y."/>
            <person name="Wang M.Q."/>
            <person name="Kwok J.S."/>
            <person name="Zeng X."/>
            <person name="Yang Z."/>
            <person name="Xiao X.J."/>
            <person name="Lau C.P."/>
            <person name="Li Y."/>
            <person name="Huang Z.M."/>
            <person name="Ba J.G."/>
            <person name="Yim A.K."/>
            <person name="Ouyang C.Y."/>
            <person name="Ngai S.M."/>
            <person name="Chan T.F."/>
            <person name="Leung E.L."/>
            <person name="Liu L."/>
            <person name="Liu Z.G."/>
            <person name="Tsui S.K."/>
        </authorList>
    </citation>
    <scope>NUCLEOTIDE SEQUENCE [LARGE SCALE GENOMIC DNA]</scope>
    <source>
        <strain evidence="1">Derp</strain>
    </source>
</reference>
<proteinExistence type="predicted"/>
<dbReference type="EMBL" id="NJHN03000095">
    <property type="protein sequence ID" value="KAH9416166.1"/>
    <property type="molecule type" value="Genomic_DNA"/>
</dbReference>
<dbReference type="Proteomes" id="UP000887458">
    <property type="component" value="Unassembled WGS sequence"/>
</dbReference>
<keyword evidence="2" id="KW-1185">Reference proteome</keyword>
<organism evidence="1 2">
    <name type="scientific">Dermatophagoides pteronyssinus</name>
    <name type="common">European house dust mite</name>
    <dbReference type="NCBI Taxonomy" id="6956"/>
    <lineage>
        <taxon>Eukaryota</taxon>
        <taxon>Metazoa</taxon>
        <taxon>Ecdysozoa</taxon>
        <taxon>Arthropoda</taxon>
        <taxon>Chelicerata</taxon>
        <taxon>Arachnida</taxon>
        <taxon>Acari</taxon>
        <taxon>Acariformes</taxon>
        <taxon>Sarcoptiformes</taxon>
        <taxon>Astigmata</taxon>
        <taxon>Psoroptidia</taxon>
        <taxon>Analgoidea</taxon>
        <taxon>Pyroglyphidae</taxon>
        <taxon>Dermatophagoidinae</taxon>
        <taxon>Dermatophagoides</taxon>
    </lineage>
</organism>
<gene>
    <name evidence="1" type="ORF">DERP_000663</name>
</gene>
<evidence type="ECO:0000313" key="2">
    <source>
        <dbReference type="Proteomes" id="UP000887458"/>
    </source>
</evidence>
<protein>
    <submittedName>
        <fullName evidence="1">Uncharacterized protein</fullName>
    </submittedName>
</protein>
<reference evidence="1 2" key="2">
    <citation type="journal article" date="2022" name="Mol. Biol. Evol.">
        <title>Comparative Genomics Reveals Insights into the Divergent Evolution of Astigmatic Mites and Household Pest Adaptations.</title>
        <authorList>
            <person name="Xiong Q."/>
            <person name="Wan A.T."/>
            <person name="Liu X."/>
            <person name="Fung C.S."/>
            <person name="Xiao X."/>
            <person name="Malainual N."/>
            <person name="Hou J."/>
            <person name="Wang L."/>
            <person name="Wang M."/>
            <person name="Yang K.Y."/>
            <person name="Cui Y."/>
            <person name="Leung E.L."/>
            <person name="Nong W."/>
            <person name="Shin S.K."/>
            <person name="Au S.W."/>
            <person name="Jeong K.Y."/>
            <person name="Chew F.T."/>
            <person name="Hui J.H."/>
            <person name="Leung T.F."/>
            <person name="Tungtrongchitr A."/>
            <person name="Zhong N."/>
            <person name="Liu Z."/>
            <person name="Tsui S.K."/>
        </authorList>
    </citation>
    <scope>NUCLEOTIDE SEQUENCE [LARGE SCALE GENOMIC DNA]</scope>
    <source>
        <strain evidence="1">Derp</strain>
    </source>
</reference>